<comment type="caution">
    <text evidence="1">The sequence shown here is derived from an EMBL/GenBank/DDBJ whole genome shotgun (WGS) entry which is preliminary data.</text>
</comment>
<dbReference type="RefSeq" id="WP_144359123.1">
    <property type="nucleotide sequence ID" value="NZ_VMNH01000012.1"/>
</dbReference>
<name>A0A557S9K5_9GAMM</name>
<reference evidence="1 2" key="1">
    <citation type="submission" date="2019-07" db="EMBL/GenBank/DDBJ databases">
        <title>The pathways for chlorine oxyanion respiration interact through the shared metabolite chlorate.</title>
        <authorList>
            <person name="Barnum T.P."/>
            <person name="Cheng Y."/>
            <person name="Hill K.A."/>
            <person name="Lucas L.N."/>
            <person name="Carlson H.K."/>
            <person name="Coates J.D."/>
        </authorList>
    </citation>
    <scope>NUCLEOTIDE SEQUENCE [LARGE SCALE GENOMIC DNA]</scope>
    <source>
        <strain evidence="1 2">BK-1</strain>
    </source>
</reference>
<accession>A0A557S9K5</accession>
<dbReference type="PANTHER" id="PTHR21037:SF2">
    <property type="entry name" value="SIMILAR TO NOVEL PROTEIN"/>
    <property type="match status" value="1"/>
</dbReference>
<organism evidence="1 2">
    <name type="scientific">Sedimenticola selenatireducens</name>
    <dbReference type="NCBI Taxonomy" id="191960"/>
    <lineage>
        <taxon>Bacteria</taxon>
        <taxon>Pseudomonadati</taxon>
        <taxon>Pseudomonadota</taxon>
        <taxon>Gammaproteobacteria</taxon>
        <taxon>Chromatiales</taxon>
        <taxon>Sedimenticolaceae</taxon>
        <taxon>Sedimenticola</taxon>
    </lineage>
</organism>
<evidence type="ECO:0000313" key="1">
    <source>
        <dbReference type="EMBL" id="TVO74105.1"/>
    </source>
</evidence>
<dbReference type="InterPro" id="IPR040807">
    <property type="entry name" value="DUF5522"/>
</dbReference>
<sequence>MQEDNESVDSWPIDPLIEARHYYWEAGLMVFTEKYHRSRGYCCGSGCRHCPYDHVKVKQP</sequence>
<dbReference type="AlphaFoldDB" id="A0A557S9K5"/>
<evidence type="ECO:0000313" key="2">
    <source>
        <dbReference type="Proteomes" id="UP000316649"/>
    </source>
</evidence>
<dbReference type="PANTHER" id="PTHR21037">
    <property type="entry name" value="39S RIBOSOMAL PROTEIN L14, MITOCHONDRIAL"/>
    <property type="match status" value="1"/>
</dbReference>
<dbReference type="Pfam" id="PF17653">
    <property type="entry name" value="DUF5522"/>
    <property type="match status" value="1"/>
</dbReference>
<protein>
    <submittedName>
        <fullName evidence="1">Uncharacterized protein</fullName>
    </submittedName>
</protein>
<dbReference type="Proteomes" id="UP000316649">
    <property type="component" value="Unassembled WGS sequence"/>
</dbReference>
<gene>
    <name evidence="1" type="ORF">FHP88_10950</name>
</gene>
<proteinExistence type="predicted"/>
<dbReference type="EMBL" id="VMNH01000012">
    <property type="protein sequence ID" value="TVO74105.1"/>
    <property type="molecule type" value="Genomic_DNA"/>
</dbReference>
<dbReference type="OrthoDB" id="9800168at2"/>
<keyword evidence="2" id="KW-1185">Reference proteome</keyword>